<dbReference type="Proteomes" id="UP000664521">
    <property type="component" value="Unassembled WGS sequence"/>
</dbReference>
<dbReference type="EMBL" id="CAJPDS010000139">
    <property type="protein sequence ID" value="CAF9939845.1"/>
    <property type="molecule type" value="Genomic_DNA"/>
</dbReference>
<reference evidence="1" key="1">
    <citation type="submission" date="2021-03" db="EMBL/GenBank/DDBJ databases">
        <authorList>
            <person name="Tagirdzhanova G."/>
        </authorList>
    </citation>
    <scope>NUCLEOTIDE SEQUENCE</scope>
</reference>
<organism evidence="1 2">
    <name type="scientific">Heterodermia speciosa</name>
    <dbReference type="NCBI Taxonomy" id="116794"/>
    <lineage>
        <taxon>Eukaryota</taxon>
        <taxon>Fungi</taxon>
        <taxon>Dikarya</taxon>
        <taxon>Ascomycota</taxon>
        <taxon>Pezizomycotina</taxon>
        <taxon>Lecanoromycetes</taxon>
        <taxon>OSLEUM clade</taxon>
        <taxon>Lecanoromycetidae</taxon>
        <taxon>Caliciales</taxon>
        <taxon>Physciaceae</taxon>
        <taxon>Heterodermia</taxon>
    </lineage>
</organism>
<accession>A0A8H3PGI3</accession>
<evidence type="ECO:0000313" key="2">
    <source>
        <dbReference type="Proteomes" id="UP000664521"/>
    </source>
</evidence>
<keyword evidence="2" id="KW-1185">Reference proteome</keyword>
<evidence type="ECO:0000313" key="1">
    <source>
        <dbReference type="EMBL" id="CAF9939845.1"/>
    </source>
</evidence>
<gene>
    <name evidence="1" type="ORF">HETSPECPRED_001912</name>
</gene>
<name>A0A8H3PGI3_9LECA</name>
<dbReference type="OrthoDB" id="5946976at2759"/>
<proteinExistence type="predicted"/>
<dbReference type="AlphaFoldDB" id="A0A8H3PGI3"/>
<protein>
    <submittedName>
        <fullName evidence="1">Uncharacterized protein</fullName>
    </submittedName>
</protein>
<sequence length="165" mass="17816">MKREMLAAPLAALRPTIEAIRKAPGCPGPTPGHPLQQAQMLFLKAHIPFSTEPSDRGQSYCLARAHTLLPASTGPIGLIPSYVPTMPTIGKGLQKPVLCLWHQGSSNLFLLPEQQTAIALLTNAMANNDAVDWIGQLILETVLDVSQPDDYLVFAKLNARNTDAL</sequence>
<comment type="caution">
    <text evidence="1">The sequence shown here is derived from an EMBL/GenBank/DDBJ whole genome shotgun (WGS) entry which is preliminary data.</text>
</comment>